<dbReference type="InterPro" id="IPR014030">
    <property type="entry name" value="Ketoacyl_synth_N"/>
</dbReference>
<dbReference type="GO" id="GO:0032259">
    <property type="term" value="P:methylation"/>
    <property type="evidence" value="ECO:0007669"/>
    <property type="project" value="UniProtKB-KW"/>
</dbReference>
<comment type="caution">
    <text evidence="15">The sequence shown here is derived from an EMBL/GenBank/DDBJ whole genome shotgun (WGS) entry which is preliminary data.</text>
</comment>
<dbReference type="SUPFAM" id="SSF56801">
    <property type="entry name" value="Acetyl-CoA synthetase-like"/>
    <property type="match status" value="1"/>
</dbReference>
<dbReference type="Gene3D" id="3.40.50.720">
    <property type="entry name" value="NAD(P)-binding Rossmann-like Domain"/>
    <property type="match status" value="3"/>
</dbReference>
<evidence type="ECO:0000256" key="4">
    <source>
        <dbReference type="ARBA" id="ARBA00022603"/>
    </source>
</evidence>
<dbReference type="InterPro" id="IPR032821">
    <property type="entry name" value="PKS_assoc"/>
</dbReference>
<dbReference type="SUPFAM" id="SSF55048">
    <property type="entry name" value="Probable ACP-binding domain of malonyl-CoA ACP transacylase"/>
    <property type="match status" value="1"/>
</dbReference>
<evidence type="ECO:0000256" key="6">
    <source>
        <dbReference type="ARBA" id="ARBA00022737"/>
    </source>
</evidence>
<dbReference type="InterPro" id="IPR049552">
    <property type="entry name" value="PKS_DH_N"/>
</dbReference>
<dbReference type="CDD" id="cd00833">
    <property type="entry name" value="PKS"/>
    <property type="match status" value="1"/>
</dbReference>
<dbReference type="Pfam" id="PF00698">
    <property type="entry name" value="Acyl_transf_1"/>
    <property type="match status" value="1"/>
</dbReference>
<dbReference type="InterPro" id="IPR049551">
    <property type="entry name" value="PKS_DH_C"/>
</dbReference>
<dbReference type="Pfam" id="PF00550">
    <property type="entry name" value="PP-binding"/>
    <property type="match status" value="2"/>
</dbReference>
<dbReference type="EMBL" id="JAGPNK010000004">
    <property type="protein sequence ID" value="KAH7322503.1"/>
    <property type="molecule type" value="Genomic_DNA"/>
</dbReference>
<dbReference type="InterPro" id="IPR036291">
    <property type="entry name" value="NAD(P)-bd_dom_sf"/>
</dbReference>
<dbReference type="Proteomes" id="UP000813444">
    <property type="component" value="Unassembled WGS sequence"/>
</dbReference>
<evidence type="ECO:0000259" key="13">
    <source>
        <dbReference type="PROSITE" id="PS52004"/>
    </source>
</evidence>
<dbReference type="GO" id="GO:0031177">
    <property type="term" value="F:phosphopantetheine binding"/>
    <property type="evidence" value="ECO:0007669"/>
    <property type="project" value="InterPro"/>
</dbReference>
<dbReference type="GO" id="GO:0016491">
    <property type="term" value="F:oxidoreductase activity"/>
    <property type="evidence" value="ECO:0007669"/>
    <property type="project" value="UniProtKB-KW"/>
</dbReference>
<feature type="domain" description="Carrier" evidence="12">
    <location>
        <begin position="2380"/>
        <end position="2455"/>
    </location>
</feature>
<dbReference type="SMART" id="SM00823">
    <property type="entry name" value="PKS_PP"/>
    <property type="match status" value="1"/>
</dbReference>
<dbReference type="Pfam" id="PF21089">
    <property type="entry name" value="PKS_DH_N"/>
    <property type="match status" value="1"/>
</dbReference>
<name>A0A8K0WTV1_9HYPO</name>
<dbReference type="InterPro" id="IPR057326">
    <property type="entry name" value="KR_dom"/>
</dbReference>
<keyword evidence="6" id="KW-0677">Repeat</keyword>
<dbReference type="Gene3D" id="3.30.559.30">
    <property type="entry name" value="Nonribosomal peptide synthetase, condensation domain"/>
    <property type="match status" value="1"/>
</dbReference>
<feature type="domain" description="PKS/mFAS DH" evidence="14">
    <location>
        <begin position="945"/>
        <end position="1248"/>
    </location>
</feature>
<dbReference type="Gene3D" id="3.40.50.150">
    <property type="entry name" value="Vaccinia Virus protein VP39"/>
    <property type="match status" value="1"/>
</dbReference>
<evidence type="ECO:0000256" key="9">
    <source>
        <dbReference type="ARBA" id="ARBA00029443"/>
    </source>
</evidence>
<proteinExistence type="inferred from homology"/>
<dbReference type="Gene3D" id="3.10.129.110">
    <property type="entry name" value="Polyketide synthase dehydratase"/>
    <property type="match status" value="1"/>
</dbReference>
<dbReference type="InterPro" id="IPR018201">
    <property type="entry name" value="Ketoacyl_synth_AS"/>
</dbReference>
<evidence type="ECO:0000313" key="15">
    <source>
        <dbReference type="EMBL" id="KAH7322503.1"/>
    </source>
</evidence>
<keyword evidence="8" id="KW-0511">Multifunctional enzyme</keyword>
<dbReference type="InterPro" id="IPR016035">
    <property type="entry name" value="Acyl_Trfase/lysoPLipase"/>
</dbReference>
<dbReference type="CDD" id="cd02440">
    <property type="entry name" value="AdoMet_MTases"/>
    <property type="match status" value="1"/>
</dbReference>
<dbReference type="InterPro" id="IPR050091">
    <property type="entry name" value="PKS_NRPS_Biosynth_Enz"/>
</dbReference>
<evidence type="ECO:0000256" key="10">
    <source>
        <dbReference type="PROSITE-ProRule" id="PRU01363"/>
    </source>
</evidence>
<dbReference type="Gene3D" id="3.40.366.10">
    <property type="entry name" value="Malonyl-Coenzyme A Acyl Carrier Protein, domain 2"/>
    <property type="match status" value="1"/>
</dbReference>
<dbReference type="Pfam" id="PF08659">
    <property type="entry name" value="KR"/>
    <property type="match status" value="1"/>
</dbReference>
<dbReference type="SMART" id="SM00826">
    <property type="entry name" value="PKS_DH"/>
    <property type="match status" value="1"/>
</dbReference>
<dbReference type="Gene3D" id="3.30.300.30">
    <property type="match status" value="1"/>
</dbReference>
<dbReference type="GO" id="GO:0006633">
    <property type="term" value="P:fatty acid biosynthetic process"/>
    <property type="evidence" value="ECO:0007669"/>
    <property type="project" value="InterPro"/>
</dbReference>
<evidence type="ECO:0000259" key="12">
    <source>
        <dbReference type="PROSITE" id="PS50075"/>
    </source>
</evidence>
<dbReference type="SMART" id="SM00825">
    <property type="entry name" value="PKS_KS"/>
    <property type="match status" value="1"/>
</dbReference>
<dbReference type="InterPro" id="IPR020807">
    <property type="entry name" value="PKS_DH"/>
</dbReference>
<dbReference type="InterPro" id="IPR016036">
    <property type="entry name" value="Malonyl_transacylase_ACP-bd"/>
</dbReference>
<dbReference type="InterPro" id="IPR023213">
    <property type="entry name" value="CAT-like_dom_sf"/>
</dbReference>
<feature type="region of interest" description="Disordered" evidence="11">
    <location>
        <begin position="2525"/>
        <end position="2553"/>
    </location>
</feature>
<dbReference type="InterPro" id="IPR049900">
    <property type="entry name" value="PKS_mFAS_DH"/>
</dbReference>
<dbReference type="PROSITE" id="PS00455">
    <property type="entry name" value="AMP_BINDING"/>
    <property type="match status" value="1"/>
</dbReference>
<dbReference type="InterPro" id="IPR029063">
    <property type="entry name" value="SAM-dependent_MTases_sf"/>
</dbReference>
<organism evidence="15 16">
    <name type="scientific">Stachybotrys elegans</name>
    <dbReference type="NCBI Taxonomy" id="80388"/>
    <lineage>
        <taxon>Eukaryota</taxon>
        <taxon>Fungi</taxon>
        <taxon>Dikarya</taxon>
        <taxon>Ascomycota</taxon>
        <taxon>Pezizomycotina</taxon>
        <taxon>Sordariomycetes</taxon>
        <taxon>Hypocreomycetidae</taxon>
        <taxon>Hypocreales</taxon>
        <taxon>Stachybotryaceae</taxon>
        <taxon>Stachybotrys</taxon>
    </lineage>
</organism>
<dbReference type="Pfam" id="PF00109">
    <property type="entry name" value="ketoacyl-synt"/>
    <property type="match status" value="1"/>
</dbReference>
<sequence>MTSESRQATASEPIAVVGTACRFPGGCNTPSKLWDLLKAPRDVLKRIPPERFNIDAFYHTDPTHHGTTNVQHSYLLDEDLARFDASFFNIPPKEAESIDPQQRLLMETVYDSLCAAGLPMEDLQGSKTAVYVGMMCDDWSSMVQKDTDALPMYAGTGTARSIVSNRLSYFFDWHGPSMTIDTACSSSLVAVHEAVRVLRSHESTVAIAAGTNLILSPGQYVAESNLRMLSPTGRSRMWDASADGYARGEGVASVVLKTLSQALADGDRIECIIRETGVNQDGHTSGITVPSNVAQTNLIRDTYARAGLDLTKASDRPQFFHAHGTGTKAGDPQEAEAIHNAFFRGMGDQKDKLHVGSIKTIIGHTEGTAGLASLIGTSLALRNATIPPNLLFQNLNPDIIPFYSHLNVPVVATPWPEPLSGAVRRASINSFGFGGTNAHAILEAYVPGLTVKEQSDGAQSTPSSLVTPIVLSANSTGSLKATMTDHLNFLLQNPDVPLRDLAWTLQHRRSTLPYRKAFAGLTAADICKSIKMELEDEESSSNDMRFGNVGEPTILGIFTGQGAQWPRMGAALLESSILAQKIITHLEDSLASLPEEDRPKWSLRQELLADASSSRIGEAALSQPLCTAVQIVLVEMLKAADVQLQAVVGHSSGEIGAAYAAGLLSAGDAIRVAYYRGLHAKLAASPSGGSGAMAATGLSAEEAAQLCSRDEFAGRISVAAQNSSSSVTLSGDKDAIEAAVELLKAKGKFARLLKVDTAYHSRHMQPCAAAYRESLRACGIAARTSEDGPEWWSSVSAGTLMTPDLLDIEYWVDNMVNPVLFSSAVIAAASAMGSYNLVIEIGPHPALKGPAMDVMSECGISPPYTGLLARGKNDVLQLSTGLGFVWANLGAGSVDFGDFDRLFHGDDSPRNVIGDLPKYPFNHQNSYWFESRVSAAQRQSKESPNPVLGMRNALASTTREIQWRNLLRPKEISWMSGHRLQDQIVFPATGYVAMVLEAMHSLAAESDVAQYHIHDLVLERAITFPDDNAGVETIFNINIQESSKTRIVATFGCYSCAEGERSLTANANGAVEITLGKPSTTGLPCSSTSTNKFNLIDVGVDRFYSTLAKIGYQYSQPFQGITSIQRRHGYATGLLEDQSNSEWEDKLVVHPGVLDTALQTLFAAFSYPGDESLRSLHVPVTIKSLIVNPYFCQSGEKGPAKIPWETVVRDEAKGFIMADLALLSEDSEHTFIQIQGVSLKPLTPATARDDVTLFSNFKYLGVVPDGELAAQGDKLSTEELKVARDMERIAFYYLRKVAEMPQEDCDNALDHHKSLIAWARYTVDKVRSGTHSFVDTECLQDDEKSILALTDKHRNRVDALIIESTGQNLPSTIRAQASILEHMTKDGLLNRFYEEGIGLRVANWWIAKMAKQISHRYPHMKVLEVGAGTGGSTQAILPMLGTSFSSYTYTDVSSGFFEAAKSKFQDYAHRMDFKVFDMSKHPKNQRFEQSTYDLIVASNVLHVAEDLDKVISNVRWLLKPGGYLVNLETVTNDMLRNGIIMGGLPGWWIAAHSGRPHGPMLTLDAWDSLVQRCGFAPLETSTPIYDSLHAVAVWATQALDDRVVTLRNPTSALPSAVSESLSHLIIVGGKSLVAHAITKQIVSTLKSKFSRMDHLASIQALSSTATPGCTVLSLTELDEPFMKNVTEEKMQGLKSLWSNGRNIIWVTKGARAEEPYSYMIYGIGRVVKFEHPNVNLQFLDIDTLNKDSGDFISRALLQHQILDHYQRNGEAEDLMWSAEPEVFLQKGKLYVPRLYPNDVQNSRVNSYKRSITKDVDPKSTSLRLVASGDSTVLEEVTALEKTARCAKLAEVNSSIRIQQSLAQYVNISGVGSLMLAVGKTDGEEAVLALVDAAESPAVIHEACAISIPDSGEMGTVALISVAAHLIGRQIMARIGKGGSLLVHECDQVLKSAITSQAQKAGVEVSFLRNLIQDTVSVFVDFSAANTPSSVVARNISSLLPPYAASLKGGDFLSKHLYVRPSASVEDAASELQAAWKHASTSSISIEAFNKVELAQITKESSDHTKLTILDWTATSVPVRVRPIDHGNVFRPDRTYLLVGLSGEVGQSLCSWMVKHGARHVVLTSRKPQVDPDFTYDLANHGADVRAMPLDITSRDSLKRCLDTIKRSMPEIGGVAHGALILADSPFEDMTLDQMISVLRPKVDGSRLLDEFFYDAPLEFFIMFSSLTACLGNSGQSNYAAANMYMTSLAYQRRSRGVPGSVIDLSSLMGIGHVGRSETFDTDYFKSLGATSVSESDLHTMFAEAISSGLPSSSEEAEIVTGMTPFSTRELEATVVPYRKDLKFGHMTIEESKNLDQAAFGAAVSVRAQLKGVKSIAQAQRALTDLFTARVKKVLHMPETDEIHPSQTLVQHGVDSLVALEIRAWFVRELEVDMPVIKILGSSTIADHISDCMGKIPPSVLDVSTLSTDEAGSGDGVTASSEAIPTFNTAASDGIPQDELATKLALLSTSEMSQGNNSENTSIFSGAVSSERESSMATSPSGNATPESKDMEYTRDEVTERMSFAHTRFWFLSHALADKSTFNVALSIKLAGRLDVDRLGQALSTVAYKQEAMRTRYFWSGENNDIPTQGIMAHSLVRLEHRLIDHEDQVQGALDELRTYEWDLGSGESFRFMLLSLSDDIHWLLFGSHHITHDGVSIQLIWDDLEKAYMGHTLEPLLESSQYRTYSAMQYRLHQEGKFKNDIDFYRKMIPPSLQPMELLPFSKVATRKPQESYGCYRSDIRLGAAATATIKQLARANQSTNFHVYMAVLQALLFRLLPNTTEIFIGMADANRSDLDFAGTVGMFLNLLTVRFDRPSAKSKFSTSIKSARNKVYSSLEHSAVPLDVLLTELAIDRTGVAAPIFQVFLDYRQGTQERATFSGCKAEAHAWHHPRTGYDISLDILENNDGNTLITLQLQQSLYSQEHTDMLLRTYIHLLKAFTSDASKDVLLGAPSTWPAEDVSRALQVGKGPDRELKWPQTISHQIDTMVAQHESKPALKDGYGRALTYAEMSSRVNNIALAMIGAGVSEGDVVGVFQQPSTEWACSMLAAFRIGATYLPMDLRNSIHRLQSMVQAAKPKILLVDNATTESESQLGANIASINVNDIPTVQTNMTDNLAKSTGLAAILFTSGSTGEPKGILAKHSNLVAHNEGYSASFDGELAVVLQQAPLSFDFSICQTILALCTGGCLYIVPQEKRGDPAELTRIMREEGITHASGTPSEFEMWFKYNRADLALCKHWRATLLGGEPVSEQLIHDFRVLGIPNLRVVNNYGPCEGTISAVTGGEISYNSDVLPSPLPAGKAAPNYAIYIMDEQKQVVPVGVPGEIFIGGAGVTAGYLNLDAVTKTKFLKNPFVERGSNFERNGWTTMYRTGDRGRLDSNGSIFVEGRVDGDTQIKLRGFRIEIGEVEHAIVEASNGALSHAVVTLRQDGEKFLAAHVAFSQQHPAHGRSEFLAALQATLPLPSYSRPSIIIAVDFLPLTAHAKIDRKAVAEMPLDLAGHSLDEHTQAHRDWSPTERALEQMWRDIIPTLADRTIDLDTDFFHVGGSSLLLVQLQRMIKEEFQAAPRLNELMVASKLRDMASVVMAALSARIDWTAETAIPESWIQEFPLEDALSGPRPNAGSGLNILMTGATGYVGRFLVPHLVASDKVNKLFCLVRPERDAEQLQAASEKVVVFRADLGEPGLALSQGEREYLSNNADLILHIGANRAFWDDYEVLRPVNFEAVKELAKIALPRRIPMHFASSGSTRIYSGTREGHEIYNTEKTDMFRNMPPDDGTDGYVASKWASEKFITEVANRFKLPVTLHVPMPTPDHGPEATLAKPEPDQMVKELVGITKRLGVRPTMEGLAGWADIMPVSTLVQDISESIFSGNPDGNLAKVLHTGVQRMNWQRFIHELKTNPELEDLPTMDTLLWIGDAKRSGFSFFMPAHRLIVLGEDKSFTSRR</sequence>
<evidence type="ECO:0000256" key="2">
    <source>
        <dbReference type="ARBA" id="ARBA00022553"/>
    </source>
</evidence>
<keyword evidence="1" id="KW-0596">Phosphopantetheine</keyword>
<dbReference type="SUPFAM" id="SSF53335">
    <property type="entry name" value="S-adenosyl-L-methionine-dependent methyltransferases"/>
    <property type="match status" value="1"/>
</dbReference>
<dbReference type="SUPFAM" id="SSF52777">
    <property type="entry name" value="CoA-dependent acyltransferases"/>
    <property type="match status" value="2"/>
</dbReference>
<dbReference type="InterPro" id="IPR014043">
    <property type="entry name" value="Acyl_transferase_dom"/>
</dbReference>
<dbReference type="InterPro" id="IPR001242">
    <property type="entry name" value="Condensation_dom"/>
</dbReference>
<keyword evidence="3" id="KW-0436">Ligase</keyword>
<dbReference type="InterPro" id="IPR020806">
    <property type="entry name" value="PKS_PP-bd"/>
</dbReference>
<keyword evidence="7" id="KW-0560">Oxidoreductase</keyword>
<evidence type="ECO:0000256" key="1">
    <source>
        <dbReference type="ARBA" id="ARBA00022450"/>
    </source>
</evidence>
<dbReference type="SUPFAM" id="SSF51735">
    <property type="entry name" value="NAD(P)-binding Rossmann-fold domains"/>
    <property type="match status" value="3"/>
</dbReference>
<dbReference type="InterPro" id="IPR020841">
    <property type="entry name" value="PKS_Beta-ketoAc_synthase_dom"/>
</dbReference>
<dbReference type="SMART" id="SM00827">
    <property type="entry name" value="PKS_AT"/>
    <property type="match status" value="1"/>
</dbReference>
<dbReference type="SUPFAM" id="SSF52151">
    <property type="entry name" value="FabD/lysophospholipase-like"/>
    <property type="match status" value="1"/>
</dbReference>
<dbReference type="InterPro" id="IPR013217">
    <property type="entry name" value="Methyltransf_12"/>
</dbReference>
<dbReference type="InterPro" id="IPR001227">
    <property type="entry name" value="Ac_transferase_dom_sf"/>
</dbReference>
<dbReference type="Pfam" id="PF08242">
    <property type="entry name" value="Methyltransf_12"/>
    <property type="match status" value="1"/>
</dbReference>
<dbReference type="InterPro" id="IPR014031">
    <property type="entry name" value="Ketoacyl_synth_C"/>
</dbReference>
<dbReference type="GO" id="GO:0004315">
    <property type="term" value="F:3-oxoacyl-[acyl-carrier-protein] synthase activity"/>
    <property type="evidence" value="ECO:0007669"/>
    <property type="project" value="InterPro"/>
</dbReference>
<evidence type="ECO:0000256" key="5">
    <source>
        <dbReference type="ARBA" id="ARBA00022679"/>
    </source>
</evidence>
<dbReference type="SMART" id="SM00822">
    <property type="entry name" value="PKS_KR"/>
    <property type="match status" value="1"/>
</dbReference>
<dbReference type="PROSITE" id="PS00606">
    <property type="entry name" value="KS3_1"/>
    <property type="match status" value="1"/>
</dbReference>
<feature type="domain" description="Carrier" evidence="12">
    <location>
        <begin position="3552"/>
        <end position="3627"/>
    </location>
</feature>
<dbReference type="PANTHER" id="PTHR43775:SF20">
    <property type="entry name" value="HYBRID PKS-NRPS SYNTHETASE APDA"/>
    <property type="match status" value="1"/>
</dbReference>
<dbReference type="PROSITE" id="PS50075">
    <property type="entry name" value="CARRIER"/>
    <property type="match status" value="2"/>
</dbReference>
<feature type="domain" description="Ketosynthase family 3 (KS3)" evidence="13">
    <location>
        <begin position="11"/>
        <end position="444"/>
    </location>
</feature>
<dbReference type="InterPro" id="IPR013968">
    <property type="entry name" value="PKS_KR"/>
</dbReference>
<dbReference type="GO" id="GO:0004312">
    <property type="term" value="F:fatty acid synthase activity"/>
    <property type="evidence" value="ECO:0007669"/>
    <property type="project" value="TreeGrafter"/>
</dbReference>
<gene>
    <name evidence="15" type="ORF">B0I35DRAFT_499067</name>
</gene>
<evidence type="ECO:0000256" key="3">
    <source>
        <dbReference type="ARBA" id="ARBA00022598"/>
    </source>
</evidence>
<dbReference type="InterPro" id="IPR020845">
    <property type="entry name" value="AMP-binding_CS"/>
</dbReference>
<keyword evidence="16" id="KW-1185">Reference proteome</keyword>
<reference evidence="15" key="1">
    <citation type="journal article" date="2021" name="Nat. Commun.">
        <title>Genetic determinants of endophytism in the Arabidopsis root mycobiome.</title>
        <authorList>
            <person name="Mesny F."/>
            <person name="Miyauchi S."/>
            <person name="Thiergart T."/>
            <person name="Pickel B."/>
            <person name="Atanasova L."/>
            <person name="Karlsson M."/>
            <person name="Huettel B."/>
            <person name="Barry K.W."/>
            <person name="Haridas S."/>
            <person name="Chen C."/>
            <person name="Bauer D."/>
            <person name="Andreopoulos W."/>
            <person name="Pangilinan J."/>
            <person name="LaButti K."/>
            <person name="Riley R."/>
            <person name="Lipzen A."/>
            <person name="Clum A."/>
            <person name="Drula E."/>
            <person name="Henrissat B."/>
            <person name="Kohler A."/>
            <person name="Grigoriev I.V."/>
            <person name="Martin F.M."/>
            <person name="Hacquard S."/>
        </authorList>
    </citation>
    <scope>NUCLEOTIDE SEQUENCE</scope>
    <source>
        <strain evidence="15">MPI-CAGE-CH-0235</strain>
    </source>
</reference>
<dbReference type="InterPro" id="IPR016039">
    <property type="entry name" value="Thiolase-like"/>
</dbReference>
<dbReference type="InterPro" id="IPR000873">
    <property type="entry name" value="AMP-dep_synth/lig_dom"/>
</dbReference>
<dbReference type="CDD" id="cd05930">
    <property type="entry name" value="A_NRPS"/>
    <property type="match status" value="1"/>
</dbReference>
<evidence type="ECO:0000313" key="16">
    <source>
        <dbReference type="Proteomes" id="UP000813444"/>
    </source>
</evidence>
<evidence type="ECO:0000256" key="7">
    <source>
        <dbReference type="ARBA" id="ARBA00023002"/>
    </source>
</evidence>
<dbReference type="InterPro" id="IPR009081">
    <property type="entry name" value="PP-bd_ACP"/>
</dbReference>
<dbReference type="InterPro" id="IPR042104">
    <property type="entry name" value="PKS_dehydratase_sf"/>
</dbReference>
<dbReference type="InterPro" id="IPR042099">
    <property type="entry name" value="ANL_N_sf"/>
</dbReference>
<dbReference type="GO" id="GO:0009403">
    <property type="term" value="P:toxin biosynthetic process"/>
    <property type="evidence" value="ECO:0007669"/>
    <property type="project" value="UniProtKB-ARBA"/>
</dbReference>
<comment type="similarity">
    <text evidence="9">In the C-terminal section; belongs to the NRP synthetase family.</text>
</comment>
<dbReference type="SUPFAM" id="SSF47336">
    <property type="entry name" value="ACP-like"/>
    <property type="match status" value="2"/>
</dbReference>
<feature type="compositionally biased region" description="Polar residues" evidence="11">
    <location>
        <begin position="2534"/>
        <end position="2545"/>
    </location>
</feature>
<feature type="region of interest" description="C-terminal hotdog fold" evidence="10">
    <location>
        <begin position="1095"/>
        <end position="1248"/>
    </location>
</feature>
<dbReference type="InterPro" id="IPR013120">
    <property type="entry name" value="FAR_NAD-bd"/>
</dbReference>
<evidence type="ECO:0000256" key="11">
    <source>
        <dbReference type="SAM" id="MobiDB-lite"/>
    </source>
</evidence>
<dbReference type="GO" id="GO:0008168">
    <property type="term" value="F:methyltransferase activity"/>
    <property type="evidence" value="ECO:0007669"/>
    <property type="project" value="UniProtKB-KW"/>
</dbReference>
<keyword evidence="4" id="KW-0489">Methyltransferase</keyword>
<dbReference type="Gene3D" id="3.40.47.10">
    <property type="match status" value="1"/>
</dbReference>
<feature type="active site" description="Proton acceptor; for dehydratase activity" evidence="10">
    <location>
        <position position="978"/>
    </location>
</feature>
<dbReference type="PANTHER" id="PTHR43775">
    <property type="entry name" value="FATTY ACID SYNTHASE"/>
    <property type="match status" value="1"/>
</dbReference>
<dbReference type="Pfam" id="PF07993">
    <property type="entry name" value="NAD_binding_4"/>
    <property type="match status" value="1"/>
</dbReference>
<feature type="active site" description="Proton donor; for dehydratase activity" evidence="10">
    <location>
        <position position="1155"/>
    </location>
</feature>
<dbReference type="GO" id="GO:0016874">
    <property type="term" value="F:ligase activity"/>
    <property type="evidence" value="ECO:0007669"/>
    <property type="project" value="UniProtKB-KW"/>
</dbReference>
<dbReference type="Gene3D" id="3.40.50.12780">
    <property type="entry name" value="N-terminal domain of ligase-like"/>
    <property type="match status" value="1"/>
</dbReference>
<dbReference type="PROSITE" id="PS52019">
    <property type="entry name" value="PKS_MFAS_DH"/>
    <property type="match status" value="1"/>
</dbReference>
<dbReference type="Gene3D" id="1.10.1200.10">
    <property type="entry name" value="ACP-like"/>
    <property type="match status" value="2"/>
</dbReference>
<protein>
    <submittedName>
        <fullName evidence="15">Equisetin synthetase</fullName>
    </submittedName>
</protein>
<feature type="region of interest" description="N-terminal hotdog fold" evidence="10">
    <location>
        <begin position="945"/>
        <end position="1078"/>
    </location>
</feature>
<keyword evidence="2" id="KW-0597">Phosphoprotein</keyword>
<dbReference type="InterPro" id="IPR036736">
    <property type="entry name" value="ACP-like_sf"/>
</dbReference>
<dbReference type="SUPFAM" id="SSF53901">
    <property type="entry name" value="Thiolase-like"/>
    <property type="match status" value="1"/>
</dbReference>
<dbReference type="CDD" id="cd19532">
    <property type="entry name" value="C_PKS-NRPS"/>
    <property type="match status" value="1"/>
</dbReference>
<dbReference type="PROSITE" id="PS52004">
    <property type="entry name" value="KS3_2"/>
    <property type="match status" value="1"/>
</dbReference>
<dbReference type="InterPro" id="IPR045851">
    <property type="entry name" value="AMP-bd_C_sf"/>
</dbReference>
<dbReference type="Pfam" id="PF16197">
    <property type="entry name" value="KAsynt_C_assoc"/>
    <property type="match status" value="1"/>
</dbReference>
<dbReference type="Gene3D" id="3.30.559.10">
    <property type="entry name" value="Chloramphenicol acetyltransferase-like domain"/>
    <property type="match status" value="1"/>
</dbReference>
<dbReference type="Pfam" id="PF00501">
    <property type="entry name" value="AMP-binding"/>
    <property type="match status" value="1"/>
</dbReference>
<dbReference type="Pfam" id="PF02801">
    <property type="entry name" value="Ketoacyl-synt_C"/>
    <property type="match status" value="1"/>
</dbReference>
<keyword evidence="5" id="KW-0808">Transferase</keyword>
<evidence type="ECO:0000259" key="14">
    <source>
        <dbReference type="PROSITE" id="PS52019"/>
    </source>
</evidence>
<dbReference type="Pfam" id="PF14765">
    <property type="entry name" value="PS-DH"/>
    <property type="match status" value="1"/>
</dbReference>
<dbReference type="FunFam" id="3.40.47.10:FF:000019">
    <property type="entry name" value="Polyketide synthase type I"/>
    <property type="match status" value="1"/>
</dbReference>
<dbReference type="Pfam" id="PF00668">
    <property type="entry name" value="Condensation"/>
    <property type="match status" value="1"/>
</dbReference>
<dbReference type="OrthoDB" id="329835at2759"/>
<accession>A0A8K0WTV1</accession>
<evidence type="ECO:0000256" key="8">
    <source>
        <dbReference type="ARBA" id="ARBA00023268"/>
    </source>
</evidence>